<comment type="subcellular location">
    <subcellularLocation>
        <location evidence="1">Endomembrane system</location>
        <topology evidence="1">Multi-pass membrane protein</topology>
    </subcellularLocation>
</comment>
<feature type="transmembrane region" description="Helical" evidence="7">
    <location>
        <begin position="298"/>
        <end position="318"/>
    </location>
</feature>
<dbReference type="InterPro" id="IPR006639">
    <property type="entry name" value="Preselin/SPP"/>
</dbReference>
<accession>A0ABD3RCF1</accession>
<keyword evidence="6 7" id="KW-0472">Membrane</keyword>
<comment type="caution">
    <text evidence="8">The sequence shown here is derived from an EMBL/GenBank/DDBJ whole genome shotgun (WGS) entry which is preliminary data.</text>
</comment>
<evidence type="ECO:0000256" key="7">
    <source>
        <dbReference type="SAM" id="Phobius"/>
    </source>
</evidence>
<feature type="transmembrane region" description="Helical" evidence="7">
    <location>
        <begin position="325"/>
        <end position="343"/>
    </location>
</feature>
<dbReference type="GO" id="GO:0016787">
    <property type="term" value="F:hydrolase activity"/>
    <property type="evidence" value="ECO:0007669"/>
    <property type="project" value="UniProtKB-KW"/>
</dbReference>
<dbReference type="SMART" id="SM00730">
    <property type="entry name" value="PSN"/>
    <property type="match status" value="1"/>
</dbReference>
<protein>
    <submittedName>
        <fullName evidence="8">Uncharacterized protein</fullName>
    </submittedName>
</protein>
<dbReference type="InterPro" id="IPR007369">
    <property type="entry name" value="Peptidase_A22B_SPP"/>
</dbReference>
<feature type="transmembrane region" description="Helical" evidence="7">
    <location>
        <begin position="193"/>
        <end position="211"/>
    </location>
</feature>
<keyword evidence="3 7" id="KW-0812">Transmembrane</keyword>
<comment type="similarity">
    <text evidence="2">Belongs to the peptidase A22B family.</text>
</comment>
<feature type="transmembrane region" description="Helical" evidence="7">
    <location>
        <begin position="26"/>
        <end position="46"/>
    </location>
</feature>
<evidence type="ECO:0000256" key="5">
    <source>
        <dbReference type="ARBA" id="ARBA00022989"/>
    </source>
</evidence>
<evidence type="ECO:0000256" key="1">
    <source>
        <dbReference type="ARBA" id="ARBA00004127"/>
    </source>
</evidence>
<feature type="transmembrane region" description="Helical" evidence="7">
    <location>
        <begin position="272"/>
        <end position="292"/>
    </location>
</feature>
<dbReference type="AlphaFoldDB" id="A0ABD3RCF1"/>
<feature type="transmembrane region" description="Helical" evidence="7">
    <location>
        <begin position="217"/>
        <end position="241"/>
    </location>
</feature>
<evidence type="ECO:0000313" key="8">
    <source>
        <dbReference type="EMBL" id="KAL3810548.1"/>
    </source>
</evidence>
<dbReference type="Proteomes" id="UP001530377">
    <property type="component" value="Unassembled WGS sequence"/>
</dbReference>
<evidence type="ECO:0000313" key="9">
    <source>
        <dbReference type="Proteomes" id="UP001530377"/>
    </source>
</evidence>
<keyword evidence="5 7" id="KW-1133">Transmembrane helix</keyword>
<dbReference type="EMBL" id="JALLPB020000319">
    <property type="protein sequence ID" value="KAL3810548.1"/>
    <property type="molecule type" value="Genomic_DNA"/>
</dbReference>
<evidence type="ECO:0000256" key="6">
    <source>
        <dbReference type="ARBA" id="ARBA00023136"/>
    </source>
</evidence>
<keyword evidence="9" id="KW-1185">Reference proteome</keyword>
<keyword evidence="4" id="KW-0378">Hydrolase</keyword>
<dbReference type="Pfam" id="PF04258">
    <property type="entry name" value="Peptidase_A22B"/>
    <property type="match status" value="2"/>
</dbReference>
<dbReference type="PANTHER" id="PTHR12174">
    <property type="entry name" value="SIGNAL PEPTIDE PEPTIDASE"/>
    <property type="match status" value="1"/>
</dbReference>
<organism evidence="8 9">
    <name type="scientific">Cyclostephanos tholiformis</name>
    <dbReference type="NCBI Taxonomy" id="382380"/>
    <lineage>
        <taxon>Eukaryota</taxon>
        <taxon>Sar</taxon>
        <taxon>Stramenopiles</taxon>
        <taxon>Ochrophyta</taxon>
        <taxon>Bacillariophyta</taxon>
        <taxon>Coscinodiscophyceae</taxon>
        <taxon>Thalassiosirophycidae</taxon>
        <taxon>Stephanodiscales</taxon>
        <taxon>Stephanodiscaceae</taxon>
        <taxon>Cyclostephanos</taxon>
    </lineage>
</organism>
<dbReference type="PANTHER" id="PTHR12174:SF73">
    <property type="entry name" value="SIGNAL PEPTIDE PEPTIDASE DOMAIN CONTAINING PROTEIN"/>
    <property type="match status" value="1"/>
</dbReference>
<evidence type="ECO:0000256" key="3">
    <source>
        <dbReference type="ARBA" id="ARBA00022692"/>
    </source>
</evidence>
<feature type="transmembrane region" description="Helical" evidence="7">
    <location>
        <begin position="162"/>
        <end position="181"/>
    </location>
</feature>
<evidence type="ECO:0000256" key="4">
    <source>
        <dbReference type="ARBA" id="ARBA00022801"/>
    </source>
</evidence>
<sequence length="495" mass="53801">PNVICHTIHTLAPKEALTGGGIMWEALIYFCAATSIGAFFTPTLAFTPISKRHASSGAVHRHHGPSTPILMLKMSDDAKGEKFLASPFENFTQNDKNDASLTMEAVETEVEKQQRLRIERLADIEAGEARRQARVAEDKLGYLFLFALQLLPLIGSDRVESIIYFSGIAVCTVYLGGRQEVVDRPERVSRDNALYAPVCASLAIGVLYMLLKAGIDITSVYAIIVTIFGVLAISDIGVPLLRNALPGIDFSAAEIPVPTALAKKLGLESPSLPLDGLITLGLGVLCTMIYWAPTAMEQKFLISNVIAWAIGMVSLGAISLGSFQTGAVLLAGLFCYDVFWVFGTDVMMTVATKVEAPVKFLYTAPVSDTPRDYPFSVLGLGDVPIHVILSNITISRRPPFNLFLVVIPGLFVRLMCKVDEVLQPKNLSYFNVATGAYATGLLMCFAANELFHNGQPALLYLDPSLLFGTLTCAVVNNQVKALWEFQEEGDDVNER</sequence>
<proteinExistence type="inferred from homology"/>
<name>A0ABD3RCF1_9STRA</name>
<reference evidence="8 9" key="1">
    <citation type="submission" date="2024-10" db="EMBL/GenBank/DDBJ databases">
        <title>Updated reference genomes for cyclostephanoid diatoms.</title>
        <authorList>
            <person name="Roberts W.R."/>
            <person name="Alverson A.J."/>
        </authorList>
    </citation>
    <scope>NUCLEOTIDE SEQUENCE [LARGE SCALE GENOMIC DNA]</scope>
    <source>
        <strain evidence="8 9">AJA228-03</strain>
    </source>
</reference>
<feature type="non-terminal residue" evidence="8">
    <location>
        <position position="1"/>
    </location>
</feature>
<dbReference type="GO" id="GO:0005789">
    <property type="term" value="C:endoplasmic reticulum membrane"/>
    <property type="evidence" value="ECO:0007669"/>
    <property type="project" value="UniProtKB-SubCell"/>
</dbReference>
<gene>
    <name evidence="8" type="ORF">ACHAXA_009781</name>
</gene>
<evidence type="ECO:0000256" key="2">
    <source>
        <dbReference type="ARBA" id="ARBA00006859"/>
    </source>
</evidence>